<feature type="transmembrane region" description="Helical" evidence="1">
    <location>
        <begin position="340"/>
        <end position="361"/>
    </location>
</feature>
<keyword evidence="1" id="KW-1133">Transmembrane helix</keyword>
<dbReference type="HOGENOM" id="CLU_750045_0_0_1"/>
<dbReference type="RefSeq" id="XP_002550124.1">
    <property type="nucleotide sequence ID" value="XM_002550078.1"/>
</dbReference>
<keyword evidence="3" id="KW-1185">Reference proteome</keyword>
<dbReference type="VEuPathDB" id="FungiDB:CTRG_04422"/>
<evidence type="ECO:0000256" key="1">
    <source>
        <dbReference type="SAM" id="Phobius"/>
    </source>
</evidence>
<proteinExistence type="predicted"/>
<evidence type="ECO:0000313" key="3">
    <source>
        <dbReference type="Proteomes" id="UP000002037"/>
    </source>
</evidence>
<accession>C5MEC9</accession>
<dbReference type="EMBL" id="GG692400">
    <property type="protein sequence ID" value="EER31639.1"/>
    <property type="molecule type" value="Genomic_DNA"/>
</dbReference>
<organism evidence="2 3">
    <name type="scientific">Candida tropicalis (strain ATCC MYA-3404 / T1)</name>
    <name type="common">Yeast</name>
    <dbReference type="NCBI Taxonomy" id="294747"/>
    <lineage>
        <taxon>Eukaryota</taxon>
        <taxon>Fungi</taxon>
        <taxon>Dikarya</taxon>
        <taxon>Ascomycota</taxon>
        <taxon>Saccharomycotina</taxon>
        <taxon>Pichiomycetes</taxon>
        <taxon>Debaryomycetaceae</taxon>
        <taxon>Candida/Lodderomyces clade</taxon>
        <taxon>Candida</taxon>
    </lineage>
</organism>
<dbReference type="Proteomes" id="UP000002037">
    <property type="component" value="Unassembled WGS sequence"/>
</dbReference>
<dbReference type="GeneID" id="8298655"/>
<dbReference type="AlphaFoldDB" id="C5MEC9"/>
<evidence type="ECO:0000313" key="2">
    <source>
        <dbReference type="EMBL" id="EER31639.1"/>
    </source>
</evidence>
<protein>
    <submittedName>
        <fullName evidence="2">Uncharacterized protein</fullName>
    </submittedName>
</protein>
<keyword evidence="1" id="KW-0812">Transmembrane</keyword>
<gene>
    <name evidence="2" type="ORF">CTRG_04422</name>
</gene>
<dbReference type="OrthoDB" id="4027720at2759"/>
<sequence length="369" mass="43214">MKVSEEEVVPLFEIVDHPTTSVGSVIDNQELVWETEILDYQDKKTTRKKYKNEPIDSFENFIKWSEFQNKQILPIFNYLPYFDPKDANVINEWISAFNEFFDLYSGIKSALLRSDTYDFQVKNIIHIPARGPWLKECVTTLGRRVVKYLESSKMIENHIDKSGNDMSVVDIWNYLLNADVNYTKVLAVRLSEIAEYMFVYKANIPRIVTSDPIQEYIRRNNSKFIERSYDPAIKFLVKIDHLILGTTYYNAVKENTGDLFCKTVSQYYKDWLVDQSKDPPLVEDVIKTFNELPKFEHKPISETEANNLIYAMVVNEESERNLRYQKFRKEGFLDNPVNEILVFIGILLTIVLFIVGLVYLVSPRKKSRG</sequence>
<name>C5MEC9_CANTT</name>
<dbReference type="KEGG" id="ctp:CTRG_04422"/>
<keyword evidence="1" id="KW-0472">Membrane</keyword>
<reference evidence="2 3" key="1">
    <citation type="journal article" date="2009" name="Nature">
        <title>Evolution of pathogenicity and sexual reproduction in eight Candida genomes.</title>
        <authorList>
            <person name="Butler G."/>
            <person name="Rasmussen M.D."/>
            <person name="Lin M.F."/>
            <person name="Santos M.A."/>
            <person name="Sakthikumar S."/>
            <person name="Munro C.A."/>
            <person name="Rheinbay E."/>
            <person name="Grabherr M."/>
            <person name="Forche A."/>
            <person name="Reedy J.L."/>
            <person name="Agrafioti I."/>
            <person name="Arnaud M.B."/>
            <person name="Bates S."/>
            <person name="Brown A.J."/>
            <person name="Brunke S."/>
            <person name="Costanzo M.C."/>
            <person name="Fitzpatrick D.A."/>
            <person name="de Groot P.W."/>
            <person name="Harris D."/>
            <person name="Hoyer L.L."/>
            <person name="Hube B."/>
            <person name="Klis F.M."/>
            <person name="Kodira C."/>
            <person name="Lennard N."/>
            <person name="Logue M.E."/>
            <person name="Martin R."/>
            <person name="Neiman A.M."/>
            <person name="Nikolaou E."/>
            <person name="Quail M.A."/>
            <person name="Quinn J."/>
            <person name="Santos M.C."/>
            <person name="Schmitzberger F.F."/>
            <person name="Sherlock G."/>
            <person name="Shah P."/>
            <person name="Silverstein K.A."/>
            <person name="Skrzypek M.S."/>
            <person name="Soll D."/>
            <person name="Staggs R."/>
            <person name="Stansfield I."/>
            <person name="Stumpf M.P."/>
            <person name="Sudbery P.E."/>
            <person name="Srikantha T."/>
            <person name="Zeng Q."/>
            <person name="Berman J."/>
            <person name="Berriman M."/>
            <person name="Heitman J."/>
            <person name="Gow N.A."/>
            <person name="Lorenz M.C."/>
            <person name="Birren B.W."/>
            <person name="Kellis M."/>
            <person name="Cuomo C.A."/>
        </authorList>
    </citation>
    <scope>NUCLEOTIDE SEQUENCE [LARGE SCALE GENOMIC DNA]</scope>
    <source>
        <strain evidence="3">ATCC MYA-3404 / T1</strain>
    </source>
</reference>